<dbReference type="InterPro" id="IPR035969">
    <property type="entry name" value="Rab-GAP_TBC_sf"/>
</dbReference>
<evidence type="ECO:0000256" key="4">
    <source>
        <dbReference type="ARBA" id="ARBA00023136"/>
    </source>
</evidence>
<accession>A0A1W0WX21</accession>
<keyword evidence="3" id="KW-0770">Synapse</keyword>
<dbReference type="PANTHER" id="PTHR23354">
    <property type="entry name" value="NUCLEOLAR PROTEIN 7/ESTROGEN RECEPTOR COACTIVATOR-RELATED"/>
    <property type="match status" value="1"/>
</dbReference>
<proteinExistence type="predicted"/>
<feature type="region of interest" description="Disordered" evidence="7">
    <location>
        <begin position="1"/>
        <end position="21"/>
    </location>
</feature>
<dbReference type="Gene3D" id="1.10.8.270">
    <property type="entry name" value="putative rabgap domain of human tbc1 domain family member 14 like domains"/>
    <property type="match status" value="1"/>
</dbReference>
<keyword evidence="11" id="KW-1185">Reference proteome</keyword>
<keyword evidence="5" id="KW-0968">Cytoplasmic vesicle</keyword>
<reference evidence="11" key="1">
    <citation type="submission" date="2017-01" db="EMBL/GenBank/DDBJ databases">
        <title>Comparative genomics of anhydrobiosis in the tardigrade Hypsibius dujardini.</title>
        <authorList>
            <person name="Yoshida Y."/>
            <person name="Koutsovoulos G."/>
            <person name="Laetsch D."/>
            <person name="Stevens L."/>
            <person name="Kumar S."/>
            <person name="Horikawa D."/>
            <person name="Ishino K."/>
            <person name="Komine S."/>
            <person name="Tomita M."/>
            <person name="Blaxter M."/>
            <person name="Arakawa K."/>
        </authorList>
    </citation>
    <scope>NUCLEOTIDE SEQUENCE [LARGE SCALE GENOMIC DNA]</scope>
    <source>
        <strain evidence="11">Z151</strain>
    </source>
</reference>
<dbReference type="GO" id="GO:0045202">
    <property type="term" value="C:synapse"/>
    <property type="evidence" value="ECO:0007669"/>
    <property type="project" value="UniProtKB-SubCell"/>
</dbReference>
<feature type="compositionally biased region" description="Polar residues" evidence="7">
    <location>
        <begin position="10"/>
        <end position="21"/>
    </location>
</feature>
<dbReference type="SUPFAM" id="SSF47923">
    <property type="entry name" value="Ypt/Rab-GAP domain of gyp1p"/>
    <property type="match status" value="2"/>
</dbReference>
<protein>
    <submittedName>
        <fullName evidence="10">TBC1 domain family member 24</fullName>
    </submittedName>
</protein>
<dbReference type="Pfam" id="PF07534">
    <property type="entry name" value="TLD"/>
    <property type="match status" value="1"/>
</dbReference>
<evidence type="ECO:0000256" key="1">
    <source>
        <dbReference type="ARBA" id="ARBA00004156"/>
    </source>
</evidence>
<evidence type="ECO:0000313" key="10">
    <source>
        <dbReference type="EMBL" id="OQV19749.1"/>
    </source>
</evidence>
<sequence>MPESPVGFSNGPTPSASVTSVQREFQQKFLQSDAAGGDHDRQQLERLLKQASPDPAKKFIRAGDWAPNHSLRGQLWVKLCRRLTSDGDWAQSIQHYKDTLPDVYKRNEGRPGRSIPMPVFTDSTMTQTYYLNEDGRLKCQKILTMIEANNPQITYAPALYPLTALFLHFVQDEAEVFACIDALIRPKKTGKFFMGDTVTSWKSASKVMAELVRRRMKAIYNFILHSIEGTERRDELFDNWLKWIFVDLPFETVIRVVDCYLYEGMKVLFRTGLALMKLFFKSAGRPYSMPNLAQNLSLFCREIQKHCSAADLLKVGFSFPRLAQDDLLTMIRQFEVTIQATPAARISPSDEGAKTYPGEYRRSISVPASVIPTDVINMSRILREDQFYALWQWLPLRHRIAQPTLLYTSEEHGTSLVTFFQQTGPNEPTILLVKTRNDDVFGAFCSHSWENRFGGGKSLSYFGTGESFLFTLAPYQALYSWIGLGQTSPPTSSSSLFMAADQTSLLIGGGGGNGLRFDSTLAHGRTEPCTTFANPCLCANGKGDFECSIVEAFGFMT</sequence>
<dbReference type="AlphaFoldDB" id="A0A1W0WX21"/>
<dbReference type="Pfam" id="PF00566">
    <property type="entry name" value="RabGAP-TBC"/>
    <property type="match status" value="1"/>
</dbReference>
<comment type="caution">
    <text evidence="10">The sequence shown here is derived from an EMBL/GenBank/DDBJ whole genome shotgun (WGS) entry which is preliminary data.</text>
</comment>
<dbReference type="InterPro" id="IPR000195">
    <property type="entry name" value="Rab-GAP-TBC_dom"/>
</dbReference>
<gene>
    <name evidence="10" type="ORF">BV898_06288</name>
</gene>
<dbReference type="PANTHER" id="PTHR23354:SF122">
    <property type="entry name" value="GTPASE-ACTIVATING PROTEIN SKYWALKER"/>
    <property type="match status" value="1"/>
</dbReference>
<evidence type="ECO:0000259" key="9">
    <source>
        <dbReference type="PROSITE" id="PS51886"/>
    </source>
</evidence>
<dbReference type="PROSITE" id="PS50086">
    <property type="entry name" value="TBC_RABGAP"/>
    <property type="match status" value="1"/>
</dbReference>
<dbReference type="EMBL" id="MTYJ01000036">
    <property type="protein sequence ID" value="OQV19749.1"/>
    <property type="molecule type" value="Genomic_DNA"/>
</dbReference>
<dbReference type="SMART" id="SM00164">
    <property type="entry name" value="TBC"/>
    <property type="match status" value="1"/>
</dbReference>
<evidence type="ECO:0000256" key="7">
    <source>
        <dbReference type="SAM" id="MobiDB-lite"/>
    </source>
</evidence>
<evidence type="ECO:0000256" key="5">
    <source>
        <dbReference type="ARBA" id="ARBA00023329"/>
    </source>
</evidence>
<dbReference type="SMART" id="SM00584">
    <property type="entry name" value="TLDc"/>
    <property type="match status" value="1"/>
</dbReference>
<evidence type="ECO:0000256" key="3">
    <source>
        <dbReference type="ARBA" id="ARBA00023018"/>
    </source>
</evidence>
<dbReference type="InterPro" id="IPR006571">
    <property type="entry name" value="TLDc_dom"/>
</dbReference>
<organism evidence="10 11">
    <name type="scientific">Hypsibius exemplaris</name>
    <name type="common">Freshwater tardigrade</name>
    <dbReference type="NCBI Taxonomy" id="2072580"/>
    <lineage>
        <taxon>Eukaryota</taxon>
        <taxon>Metazoa</taxon>
        <taxon>Ecdysozoa</taxon>
        <taxon>Tardigrada</taxon>
        <taxon>Eutardigrada</taxon>
        <taxon>Parachela</taxon>
        <taxon>Hypsibioidea</taxon>
        <taxon>Hypsibiidae</taxon>
        <taxon>Hypsibius</taxon>
    </lineage>
</organism>
<evidence type="ECO:0000313" key="11">
    <source>
        <dbReference type="Proteomes" id="UP000192578"/>
    </source>
</evidence>
<dbReference type="GO" id="GO:0030659">
    <property type="term" value="C:cytoplasmic vesicle membrane"/>
    <property type="evidence" value="ECO:0007669"/>
    <property type="project" value="UniProtKB-SubCell"/>
</dbReference>
<evidence type="ECO:0000256" key="6">
    <source>
        <dbReference type="ARBA" id="ARBA00034103"/>
    </source>
</evidence>
<comment type="subcellular location">
    <subcellularLocation>
        <location evidence="1">Cytoplasmic vesicle membrane</location>
    </subcellularLocation>
    <subcellularLocation>
        <location evidence="2">Endomembrane system</location>
        <topology evidence="2">Peripheral membrane protein</topology>
    </subcellularLocation>
    <subcellularLocation>
        <location evidence="6">Synapse</location>
    </subcellularLocation>
</comment>
<dbReference type="Gene3D" id="1.10.472.80">
    <property type="entry name" value="Ypt/Rab-GAP domain of gyp1p, domain 3"/>
    <property type="match status" value="1"/>
</dbReference>
<feature type="domain" description="Rab-GAP TBC" evidence="8">
    <location>
        <begin position="66"/>
        <end position="264"/>
    </location>
</feature>
<dbReference type="PROSITE" id="PS51886">
    <property type="entry name" value="TLDC"/>
    <property type="match status" value="1"/>
</dbReference>
<keyword evidence="4" id="KW-0472">Membrane</keyword>
<dbReference type="OrthoDB" id="10065050at2759"/>
<name>A0A1W0WX21_HYPEX</name>
<evidence type="ECO:0000256" key="2">
    <source>
        <dbReference type="ARBA" id="ARBA00004184"/>
    </source>
</evidence>
<feature type="domain" description="TLDc" evidence="9">
    <location>
        <begin position="380"/>
        <end position="556"/>
    </location>
</feature>
<evidence type="ECO:0000259" key="8">
    <source>
        <dbReference type="PROSITE" id="PS50086"/>
    </source>
</evidence>
<dbReference type="GO" id="GO:0012505">
    <property type="term" value="C:endomembrane system"/>
    <property type="evidence" value="ECO:0007669"/>
    <property type="project" value="UniProtKB-SubCell"/>
</dbReference>
<dbReference type="Proteomes" id="UP000192578">
    <property type="component" value="Unassembled WGS sequence"/>
</dbReference>